<accession>A0AAV1AAE8</accession>
<sequence length="160" mass="17687">MFFKIFELTPVAEHVENILLFNGTTNIIETPLTDPSEENIVVINLPYNQSSTKIPIGKGEVNYGSHLKVHEFAKLSVLPDASDGHTIIPDEDVSVANSASIPNDKANLTERSNQLMLFEDSGPGVTEDISDKHELRVDVTNAIVDNEIRLSDFSSETIFF</sequence>
<organism evidence="1 2">
    <name type="scientific">Vicia faba</name>
    <name type="common">Broad bean</name>
    <name type="synonym">Faba vulgaris</name>
    <dbReference type="NCBI Taxonomy" id="3906"/>
    <lineage>
        <taxon>Eukaryota</taxon>
        <taxon>Viridiplantae</taxon>
        <taxon>Streptophyta</taxon>
        <taxon>Embryophyta</taxon>
        <taxon>Tracheophyta</taxon>
        <taxon>Spermatophyta</taxon>
        <taxon>Magnoliopsida</taxon>
        <taxon>eudicotyledons</taxon>
        <taxon>Gunneridae</taxon>
        <taxon>Pentapetalae</taxon>
        <taxon>rosids</taxon>
        <taxon>fabids</taxon>
        <taxon>Fabales</taxon>
        <taxon>Fabaceae</taxon>
        <taxon>Papilionoideae</taxon>
        <taxon>50 kb inversion clade</taxon>
        <taxon>NPAAA clade</taxon>
        <taxon>Hologalegina</taxon>
        <taxon>IRL clade</taxon>
        <taxon>Fabeae</taxon>
        <taxon>Vicia</taxon>
    </lineage>
</organism>
<name>A0AAV1AAE8_VICFA</name>
<reference evidence="1 2" key="1">
    <citation type="submission" date="2023-01" db="EMBL/GenBank/DDBJ databases">
        <authorList>
            <person name="Kreplak J."/>
        </authorList>
    </citation>
    <scope>NUCLEOTIDE SEQUENCE [LARGE SCALE GENOMIC DNA]</scope>
</reference>
<evidence type="ECO:0000313" key="1">
    <source>
        <dbReference type="EMBL" id="CAI8606906.1"/>
    </source>
</evidence>
<evidence type="ECO:0000313" key="2">
    <source>
        <dbReference type="Proteomes" id="UP001157006"/>
    </source>
</evidence>
<protein>
    <submittedName>
        <fullName evidence="1">Uncharacterized protein</fullName>
    </submittedName>
</protein>
<gene>
    <name evidence="1" type="ORF">VFH_IV012440</name>
</gene>
<proteinExistence type="predicted"/>
<keyword evidence="2" id="KW-1185">Reference proteome</keyword>
<dbReference type="EMBL" id="OX451739">
    <property type="protein sequence ID" value="CAI8606906.1"/>
    <property type="molecule type" value="Genomic_DNA"/>
</dbReference>
<dbReference type="Proteomes" id="UP001157006">
    <property type="component" value="Chromosome 4"/>
</dbReference>
<dbReference type="AlphaFoldDB" id="A0AAV1AAE8"/>